<comment type="caution">
    <text evidence="2">The sequence shown here is derived from an EMBL/GenBank/DDBJ whole genome shotgun (WGS) entry which is preliminary data.</text>
</comment>
<feature type="domain" description="Swt1-like HEPN" evidence="1">
    <location>
        <begin position="9"/>
        <end position="127"/>
    </location>
</feature>
<dbReference type="AlphaFoldDB" id="A0A7C3SHP8"/>
<accession>A0A7C3SHP8</accession>
<reference evidence="2" key="1">
    <citation type="journal article" date="2020" name="mSystems">
        <title>Genome- and Community-Level Interaction Insights into Carbon Utilization and Element Cycling Functions of Hydrothermarchaeota in Hydrothermal Sediment.</title>
        <authorList>
            <person name="Zhou Z."/>
            <person name="Liu Y."/>
            <person name="Xu W."/>
            <person name="Pan J."/>
            <person name="Luo Z.H."/>
            <person name="Li M."/>
        </authorList>
    </citation>
    <scope>NUCLEOTIDE SEQUENCE [LARGE SCALE GENOMIC DNA]</scope>
    <source>
        <strain evidence="2">SpSt-776</strain>
    </source>
</reference>
<evidence type="ECO:0000313" key="2">
    <source>
        <dbReference type="EMBL" id="HGB13761.1"/>
    </source>
</evidence>
<protein>
    <recommendedName>
        <fullName evidence="1">Swt1-like HEPN domain-containing protein</fullName>
    </recommendedName>
</protein>
<dbReference type="Pfam" id="PF18731">
    <property type="entry name" value="HEPN_Swt1"/>
    <property type="match status" value="1"/>
</dbReference>
<name>A0A7C3SHP8_9BACT</name>
<sequence>MQSIIAGLFKNLAKALSVFLDKVLPDISHDWWRDLVVNVLTLQQRRHIEQKNLSSLTSFDLAALIRIFDQNWHLIAPKKNFSSEQRHFVKEMQTVRNRWAHAGSESFPNDIIYRDIDTIQRFASMIDSPGDLILKITELTGC</sequence>
<proteinExistence type="predicted"/>
<organism evidence="2">
    <name type="scientific">Desulfobacca acetoxidans</name>
    <dbReference type="NCBI Taxonomy" id="60893"/>
    <lineage>
        <taxon>Bacteria</taxon>
        <taxon>Pseudomonadati</taxon>
        <taxon>Thermodesulfobacteriota</taxon>
        <taxon>Desulfobaccia</taxon>
        <taxon>Desulfobaccales</taxon>
        <taxon>Desulfobaccaceae</taxon>
        <taxon>Desulfobacca</taxon>
    </lineage>
</organism>
<gene>
    <name evidence="2" type="ORF">ENV62_00775</name>
</gene>
<evidence type="ECO:0000259" key="1">
    <source>
        <dbReference type="Pfam" id="PF18731"/>
    </source>
</evidence>
<dbReference type="EMBL" id="DTHB01000013">
    <property type="protein sequence ID" value="HGB13761.1"/>
    <property type="molecule type" value="Genomic_DNA"/>
</dbReference>
<dbReference type="InterPro" id="IPR041650">
    <property type="entry name" value="HEPN_Swt1"/>
</dbReference>